<reference evidence="1" key="1">
    <citation type="journal article" date="2014" name="Front. Microbiol.">
        <title>High frequency of phylogenetically diverse reductive dehalogenase-homologous genes in deep subseafloor sedimentary metagenomes.</title>
        <authorList>
            <person name="Kawai M."/>
            <person name="Futagami T."/>
            <person name="Toyoda A."/>
            <person name="Takaki Y."/>
            <person name="Nishi S."/>
            <person name="Hori S."/>
            <person name="Arai W."/>
            <person name="Tsubouchi T."/>
            <person name="Morono Y."/>
            <person name="Uchiyama I."/>
            <person name="Ito T."/>
            <person name="Fujiyama A."/>
            <person name="Inagaki F."/>
            <person name="Takami H."/>
        </authorList>
    </citation>
    <scope>NUCLEOTIDE SEQUENCE</scope>
    <source>
        <strain evidence="1">Expedition CK06-06</strain>
    </source>
</reference>
<feature type="non-terminal residue" evidence="1">
    <location>
        <position position="81"/>
    </location>
</feature>
<proteinExistence type="predicted"/>
<organism evidence="1">
    <name type="scientific">marine sediment metagenome</name>
    <dbReference type="NCBI Taxonomy" id="412755"/>
    <lineage>
        <taxon>unclassified sequences</taxon>
        <taxon>metagenomes</taxon>
        <taxon>ecological metagenomes</taxon>
    </lineage>
</organism>
<gene>
    <name evidence="1" type="ORF">S01H1_42342</name>
</gene>
<sequence length="81" mass="9128">MFVKYSRDIGKLPSKMVKKLYLSTQSQQGPGGQVRRIVQAKLDEELSPFAPEQIGKFVEYPVTVEDRVNAALYPGLRSDQV</sequence>
<comment type="caution">
    <text evidence="1">The sequence shown here is derived from an EMBL/GenBank/DDBJ whole genome shotgun (WGS) entry which is preliminary data.</text>
</comment>
<accession>X0V0E2</accession>
<name>X0V0E2_9ZZZZ</name>
<dbReference type="EMBL" id="BARS01026919">
    <property type="protein sequence ID" value="GAG05983.1"/>
    <property type="molecule type" value="Genomic_DNA"/>
</dbReference>
<evidence type="ECO:0000313" key="1">
    <source>
        <dbReference type="EMBL" id="GAG05983.1"/>
    </source>
</evidence>
<dbReference type="AlphaFoldDB" id="X0V0E2"/>
<protein>
    <submittedName>
        <fullName evidence="1">Uncharacterized protein</fullName>
    </submittedName>
</protein>